<keyword evidence="2" id="KW-1185">Reference proteome</keyword>
<dbReference type="AlphaFoldDB" id="A0A6F8V856"/>
<gene>
    <name evidence="1" type="ORF">SKTS_01830</name>
</gene>
<proteinExistence type="predicted"/>
<name>A0A6F8V856_9PROT</name>
<evidence type="ECO:0000313" key="1">
    <source>
        <dbReference type="EMBL" id="BCB25297.1"/>
    </source>
</evidence>
<reference evidence="2" key="1">
    <citation type="submission" date="2020-03" db="EMBL/GenBank/DDBJ databases">
        <title>Complete genome sequence of sulfur-oxidizing bacterium skT11.</title>
        <authorList>
            <person name="Kanda M."/>
            <person name="Kojima H."/>
            <person name="Fukui M."/>
        </authorList>
    </citation>
    <scope>NUCLEOTIDE SEQUENCE [LARGE SCALE GENOMIC DNA]</scope>
    <source>
        <strain evidence="2">skT11</strain>
    </source>
</reference>
<protein>
    <submittedName>
        <fullName evidence="1">Uncharacterized protein</fullName>
    </submittedName>
</protein>
<dbReference type="KEGG" id="slac:SKTS_01830"/>
<sequence>MDKMSDDEIRHISEIFPTSLDSIITKRRDEIELHLTTAAEIEELQTDIFTDHEKDTIDDWRLITMEGLLINQRRIMLLGDSRILGHAWITSRVRQIDLQRNVLVTSNSIYKLGLKGEGEPNIHHLIAVCAALTRWGSGEALGVTPFFY</sequence>
<evidence type="ECO:0000313" key="2">
    <source>
        <dbReference type="Proteomes" id="UP000502260"/>
    </source>
</evidence>
<organism evidence="1 2">
    <name type="scientific">Sulfurimicrobium lacus</name>
    <dbReference type="NCBI Taxonomy" id="2715678"/>
    <lineage>
        <taxon>Bacteria</taxon>
        <taxon>Pseudomonadati</taxon>
        <taxon>Pseudomonadota</taxon>
        <taxon>Betaproteobacteria</taxon>
        <taxon>Nitrosomonadales</taxon>
        <taxon>Sulfuricellaceae</taxon>
        <taxon>Sulfurimicrobium</taxon>
    </lineage>
</organism>
<dbReference type="EMBL" id="AP022853">
    <property type="protein sequence ID" value="BCB25297.1"/>
    <property type="molecule type" value="Genomic_DNA"/>
</dbReference>
<dbReference type="Proteomes" id="UP000502260">
    <property type="component" value="Chromosome"/>
</dbReference>
<accession>A0A6F8V856</accession>